<comment type="caution">
    <text evidence="1">The sequence shown here is derived from an EMBL/GenBank/DDBJ whole genome shotgun (WGS) entry which is preliminary data.</text>
</comment>
<sequence length="61" mass="7019">MTEEFHLRVRIRMTADERRSCRSEHAMADGESLRERLAAIVAVELDGLGSDNGWWHEAHVN</sequence>
<proteinExistence type="predicted"/>
<protein>
    <submittedName>
        <fullName evidence="1">Uncharacterized protein</fullName>
    </submittedName>
</protein>
<accession>A0ABU7KL94</accession>
<organism evidence="1 2">
    <name type="scientific">Nocardiopsis tropica</name>
    <dbReference type="NCBI Taxonomy" id="109330"/>
    <lineage>
        <taxon>Bacteria</taxon>
        <taxon>Bacillati</taxon>
        <taxon>Actinomycetota</taxon>
        <taxon>Actinomycetes</taxon>
        <taxon>Streptosporangiales</taxon>
        <taxon>Nocardiopsidaceae</taxon>
        <taxon>Nocardiopsis</taxon>
    </lineage>
</organism>
<dbReference type="RefSeq" id="WP_330157298.1">
    <property type="nucleotide sequence ID" value="NZ_BAAAJA010000018.1"/>
</dbReference>
<reference evidence="1 2" key="1">
    <citation type="submission" date="2023-07" db="EMBL/GenBank/DDBJ databases">
        <authorList>
            <person name="Girao M."/>
            <person name="Carvalho M.F."/>
        </authorList>
    </citation>
    <scope>NUCLEOTIDE SEQUENCE [LARGE SCALE GENOMIC DNA]</scope>
    <source>
        <strain evidence="1 2">66/93</strain>
    </source>
</reference>
<dbReference type="Proteomes" id="UP001348641">
    <property type="component" value="Unassembled WGS sequence"/>
</dbReference>
<evidence type="ECO:0000313" key="1">
    <source>
        <dbReference type="EMBL" id="MEE2050057.1"/>
    </source>
</evidence>
<gene>
    <name evidence="1" type="ORF">Q8A49_06045</name>
</gene>
<dbReference type="EMBL" id="JAUUCC010000010">
    <property type="protein sequence ID" value="MEE2050057.1"/>
    <property type="molecule type" value="Genomic_DNA"/>
</dbReference>
<name>A0ABU7KL94_9ACTN</name>
<evidence type="ECO:0000313" key="2">
    <source>
        <dbReference type="Proteomes" id="UP001348641"/>
    </source>
</evidence>